<evidence type="ECO:0000313" key="3">
    <source>
        <dbReference type="Proteomes" id="UP001596406"/>
    </source>
</evidence>
<keyword evidence="1" id="KW-0472">Membrane</keyword>
<reference evidence="2 3" key="1">
    <citation type="journal article" date="2019" name="Int. J. Syst. Evol. Microbiol.">
        <title>The Global Catalogue of Microorganisms (GCM) 10K type strain sequencing project: providing services to taxonomists for standard genome sequencing and annotation.</title>
        <authorList>
            <consortium name="The Broad Institute Genomics Platform"/>
            <consortium name="The Broad Institute Genome Sequencing Center for Infectious Disease"/>
            <person name="Wu L."/>
            <person name="Ma J."/>
        </authorList>
    </citation>
    <scope>NUCLEOTIDE SEQUENCE [LARGE SCALE GENOMIC DNA]</scope>
    <source>
        <strain evidence="2 3">PSRA2</strain>
    </source>
</reference>
<dbReference type="InterPro" id="IPR014470">
    <property type="entry name" value="UCP01500"/>
</dbReference>
<dbReference type="EMBL" id="JBHSXM010000001">
    <property type="protein sequence ID" value="MFC6835905.1"/>
    <property type="molecule type" value="Genomic_DNA"/>
</dbReference>
<feature type="transmembrane region" description="Helical" evidence="1">
    <location>
        <begin position="158"/>
        <end position="176"/>
    </location>
</feature>
<dbReference type="Pfam" id="PF10028">
    <property type="entry name" value="DUF2270"/>
    <property type="match status" value="1"/>
</dbReference>
<keyword evidence="1" id="KW-0812">Transmembrane</keyword>
<keyword evidence="3" id="KW-1185">Reference proteome</keyword>
<evidence type="ECO:0000256" key="1">
    <source>
        <dbReference type="SAM" id="Phobius"/>
    </source>
</evidence>
<name>A0ABD5U5S9_9EURY</name>
<organism evidence="2 3">
    <name type="scientific">Halomarina ordinaria</name>
    <dbReference type="NCBI Taxonomy" id="3033939"/>
    <lineage>
        <taxon>Archaea</taxon>
        <taxon>Methanobacteriati</taxon>
        <taxon>Methanobacteriota</taxon>
        <taxon>Stenosarchaea group</taxon>
        <taxon>Halobacteria</taxon>
        <taxon>Halobacteriales</taxon>
        <taxon>Natronomonadaceae</taxon>
        <taxon>Halomarina</taxon>
    </lineage>
</organism>
<comment type="caution">
    <text evidence="2">The sequence shown here is derived from an EMBL/GenBank/DDBJ whole genome shotgun (WGS) entry which is preliminary data.</text>
</comment>
<accession>A0ABD5U5S9</accession>
<feature type="transmembrane region" description="Helical" evidence="1">
    <location>
        <begin position="78"/>
        <end position="95"/>
    </location>
</feature>
<protein>
    <submittedName>
        <fullName evidence="2">DUF2270 domain-containing protein</fullName>
    </submittedName>
</protein>
<feature type="transmembrane region" description="Helical" evidence="1">
    <location>
        <begin position="53"/>
        <end position="72"/>
    </location>
</feature>
<feature type="transmembrane region" description="Helical" evidence="1">
    <location>
        <begin position="196"/>
        <end position="216"/>
    </location>
</feature>
<sequence>MTPETTDFDPNDPEARDVASDAAADREEFLSLLPHYYRGETARMSALLDRIDLTVDWAIAVIVALLALSFNATDRPPYLLLIAMAALVMFLVFDVRRYRTFDATRARVRMLEENVFANAFSPEGAEHEGWRAELSADLRRPTLKVSVQEAAGRRLRRVYLPLLTVLVVAWLYRITVYVPGEAWTATASVPGVPGTVVAALVAAAYLAAFALAYWPYSREARGEFHGEDAGEWKQSD</sequence>
<proteinExistence type="predicted"/>
<dbReference type="AlphaFoldDB" id="A0ABD5U5S9"/>
<dbReference type="Proteomes" id="UP001596406">
    <property type="component" value="Unassembled WGS sequence"/>
</dbReference>
<keyword evidence="1" id="KW-1133">Transmembrane helix</keyword>
<gene>
    <name evidence="2" type="ORF">ACFQHK_05210</name>
</gene>
<evidence type="ECO:0000313" key="2">
    <source>
        <dbReference type="EMBL" id="MFC6835905.1"/>
    </source>
</evidence>
<dbReference type="RefSeq" id="WP_304447600.1">
    <property type="nucleotide sequence ID" value="NZ_JARRAH010000001.1"/>
</dbReference>